<accession>A0AB33Z3U6</accession>
<dbReference type="PANTHER" id="PTHR37946:SF1">
    <property type="entry name" value="SLL1969 PROTEIN"/>
    <property type="match status" value="1"/>
</dbReference>
<dbReference type="InterPro" id="IPR029058">
    <property type="entry name" value="AB_hydrolase_fold"/>
</dbReference>
<evidence type="ECO:0000313" key="2">
    <source>
        <dbReference type="Proteomes" id="UP000015462"/>
    </source>
</evidence>
<evidence type="ECO:0000313" key="1">
    <source>
        <dbReference type="EMBL" id="EPD13827.1"/>
    </source>
</evidence>
<protein>
    <submittedName>
        <fullName evidence="1">Alpha/beta hydrolase fold-like protein</fullName>
    </submittedName>
</protein>
<reference evidence="1 2" key="1">
    <citation type="journal article" date="2013" name="Genome Announc.">
        <title>Genome Sequence of the Pyrene- and Fluoranthene-Degrading Bacterium Cycloclasticus sp. Strain PY97M.</title>
        <authorList>
            <person name="Cui Z."/>
            <person name="Xu G."/>
            <person name="Li Q."/>
            <person name="Gao W."/>
            <person name="Zheng L."/>
        </authorList>
    </citation>
    <scope>NUCLEOTIDE SEQUENCE [LARGE SCALE GENOMIC DNA]</scope>
    <source>
        <strain evidence="1 2">PY97M</strain>
    </source>
</reference>
<dbReference type="Proteomes" id="UP000015462">
    <property type="component" value="Unassembled WGS sequence"/>
</dbReference>
<dbReference type="SUPFAM" id="SSF53474">
    <property type="entry name" value="alpha/beta-Hydrolases"/>
    <property type="match status" value="1"/>
</dbReference>
<gene>
    <name evidence="1" type="ORF">L196_04801</name>
</gene>
<name>A0AB33Z3U6_9GAMM</name>
<dbReference type="EMBL" id="ASHL01000002">
    <property type="protein sequence ID" value="EPD13827.1"/>
    <property type="molecule type" value="Genomic_DNA"/>
</dbReference>
<sequence>MKKLFSLIFTILLVTLVTFKAANAWFNHNDEVAENKEIIVLLHGLGRSNTSMWLLASRLEDAGYYVQRVGYSSLHQKPDEILQDISLQINQCCQNHTQNVNFVGHSLGGLMVRAYLQNNKVDKLGRVVLLGTPNKGSKAADHFNNSWLMDILGPTAKALGTDDKSFPQSLKPPYYPVGIIAGELKSKLNDTVIPGKDDGLVSVEATKIDGMTDFIIIETGHSMMRYDSEVADQTIEFIKNGVFKEK</sequence>
<proteinExistence type="predicted"/>
<dbReference type="Gene3D" id="3.40.50.1820">
    <property type="entry name" value="alpha/beta hydrolase"/>
    <property type="match status" value="1"/>
</dbReference>
<keyword evidence="2" id="KW-1185">Reference proteome</keyword>
<dbReference type="RefSeq" id="WP_016390142.1">
    <property type="nucleotide sequence ID" value="NZ_KE646806.1"/>
</dbReference>
<dbReference type="AlphaFoldDB" id="A0AB33Z3U6"/>
<organism evidence="1 2">
    <name type="scientific">Cycloclasticus pugetii</name>
    <dbReference type="NCBI Taxonomy" id="34068"/>
    <lineage>
        <taxon>Bacteria</taxon>
        <taxon>Pseudomonadati</taxon>
        <taxon>Pseudomonadota</taxon>
        <taxon>Gammaproteobacteria</taxon>
        <taxon>Thiotrichales</taxon>
        <taxon>Piscirickettsiaceae</taxon>
        <taxon>Cycloclasticus</taxon>
    </lineage>
</organism>
<dbReference type="PANTHER" id="PTHR37946">
    <property type="entry name" value="SLL1969 PROTEIN"/>
    <property type="match status" value="1"/>
</dbReference>
<dbReference type="Pfam" id="PF02089">
    <property type="entry name" value="Palm_thioest"/>
    <property type="match status" value="1"/>
</dbReference>
<dbReference type="GO" id="GO:0016787">
    <property type="term" value="F:hydrolase activity"/>
    <property type="evidence" value="ECO:0007669"/>
    <property type="project" value="UniProtKB-KW"/>
</dbReference>
<comment type="caution">
    <text evidence="1">The sequence shown here is derived from an EMBL/GenBank/DDBJ whole genome shotgun (WGS) entry which is preliminary data.</text>
</comment>
<keyword evidence="1" id="KW-0378">Hydrolase</keyword>